<dbReference type="Pfam" id="PF10884">
    <property type="entry name" value="DUF2683"/>
    <property type="match status" value="1"/>
</dbReference>
<evidence type="ECO:0000313" key="1">
    <source>
        <dbReference type="EMBL" id="MFD3274821.1"/>
    </source>
</evidence>
<keyword evidence="2" id="KW-1185">Reference proteome</keyword>
<name>A0ABW6CYS7_9BACT</name>
<dbReference type="EMBL" id="JBBKYA010000001">
    <property type="protein sequence ID" value="MFD3274821.1"/>
    <property type="molecule type" value="Genomic_DNA"/>
</dbReference>
<accession>A0ABW6CYS7</accession>
<protein>
    <submittedName>
        <fullName evidence="1">DUF2683 family protein</fullName>
    </submittedName>
</protein>
<reference evidence="1 2" key="1">
    <citation type="submission" date="2024-03" db="EMBL/GenBank/DDBJ databases">
        <title>Aquirufa genome sequencing.</title>
        <authorList>
            <person name="Pitt A."/>
            <person name="Hahn M.W."/>
        </authorList>
    </citation>
    <scope>NUCLEOTIDE SEQUENCE [LARGE SCALE GENOMIC DNA]</scope>
    <source>
        <strain evidence="1 2">PLAD-142S6K</strain>
    </source>
</reference>
<evidence type="ECO:0000313" key="2">
    <source>
        <dbReference type="Proteomes" id="UP001598114"/>
    </source>
</evidence>
<comment type="caution">
    <text evidence="1">The sequence shown here is derived from an EMBL/GenBank/DDBJ whole genome shotgun (WGS) entry which is preliminary data.</text>
</comment>
<proteinExistence type="predicted"/>
<dbReference type="Proteomes" id="UP001598114">
    <property type="component" value="Unassembled WGS sequence"/>
</dbReference>
<organism evidence="1 2">
    <name type="scientific">Aquirufa echingensis</name>
    <dbReference type="NCBI Taxonomy" id="3096516"/>
    <lineage>
        <taxon>Bacteria</taxon>
        <taxon>Pseudomonadati</taxon>
        <taxon>Bacteroidota</taxon>
        <taxon>Cytophagia</taxon>
        <taxon>Cytophagales</taxon>
        <taxon>Flectobacillaceae</taxon>
        <taxon>Aquirufa</taxon>
    </lineage>
</organism>
<dbReference type="InterPro" id="IPR020271">
    <property type="entry name" value="Uncharacterised_MJ1172"/>
</dbReference>
<gene>
    <name evidence="1" type="ORF">SKC38_01100</name>
</gene>
<sequence length="94" mass="11437">MKYKVHLSNNLNHYKMLAHKTKKTLHLIMKRRIQIFPKDKKQRLALTQWLRENNIPYEELDSKYDPAIVEKVLDGKRNIEEGNFIKFTPEMLWK</sequence>